<feature type="region of interest" description="Disordered" evidence="2">
    <location>
        <begin position="776"/>
        <end position="891"/>
    </location>
</feature>
<feature type="compositionally biased region" description="Polar residues" evidence="2">
    <location>
        <begin position="668"/>
        <end position="689"/>
    </location>
</feature>
<dbReference type="InterPro" id="IPR036034">
    <property type="entry name" value="PDZ_sf"/>
</dbReference>
<dbReference type="WBParaSite" id="MCU_006306-RA">
    <property type="protein sequence ID" value="MCU_006306-RA"/>
    <property type="gene ID" value="MCU_006306"/>
</dbReference>
<dbReference type="SMART" id="SM00228">
    <property type="entry name" value="PDZ"/>
    <property type="match status" value="1"/>
</dbReference>
<sequence length="891" mass="98332">MAYTKKSFPLSTHFGSDSLRQASPTSSSIGTSSITLQNTLPPPISVNIGVKCPATGQENVFLVKSTESVGHLHRHALLRSGLDAEELLNYGLYLPPQGSRKGKFLEDERPIADYPELLGRRKDDDEGSANGDVTPTNGVRISPDSGVGQDPCWLELLFKARADIEDPSPQSRLRKLKTKVTQSHFMDLVRNQDVHNIEKLLAKGFDPNFLSRKDGEAPITAAAVTFHPRDLIIALVNGGAHIDFRARDSHTALHRATISGNYEAIQTLLDLGQNPNCRDWQGLTPLYHAVSTGISARCTHALLYDHAIIGVEDENGFQEIHQACKADRPQHLENLIAYGADLNAKTKRGQTPLHICVWHEANDCLRQLLIRGADTSQVNDDNQTPLEYALLTNRNEQASILQKFDPADIVPIRDPPSYNTSRRPTVNGPRGAVAYTLMRQNSPALDSLSLIVSPADSLFESSSVTFDRHSVTNFGSPKIGRLSETSRISRSTQSLHQPGMMEDLAYAGTTPQIRKANNFDGKTRKISAPNRTYVPSPIPASEKMYSRTVAMRRGRVGFGFTLNGIPRQVLERRGKRPFLNSPSNQFVSSVTPGGPADRAGVKEGDFVLEIDGQDVRQACHEDTVECILNCGDSLIMRITTPNQPTEMRQLYGRQEYHRSVATPKDESSSLSASDNEIFSDNTRSRSSCPQRRYRGTPPIGFQDSPRSQDRQIRDLAKRAQSSRGYDNRIHAPSPAAHSKERVYVFEEVDGKTKAVPIEKSKAYKAGPRIRSSIKFSEKRSKSCGRQRRDSNASAGSCSSPCNSDAESSATRSLRGLKAPQKHSSVTLEYSGEPLEAGDEDIFQSLSTGRPKASHSLDDVSEAVEVLYPSRQPDKETKRRNFKKADDSKNLS</sequence>
<feature type="repeat" description="ANK" evidence="1">
    <location>
        <begin position="315"/>
        <end position="347"/>
    </location>
</feature>
<dbReference type="SUPFAM" id="SSF50156">
    <property type="entry name" value="PDZ domain-like"/>
    <property type="match status" value="1"/>
</dbReference>
<feature type="domain" description="PDZ" evidence="3">
    <location>
        <begin position="548"/>
        <end position="642"/>
    </location>
</feature>
<dbReference type="Pfam" id="PF12796">
    <property type="entry name" value="Ank_2"/>
    <property type="match status" value="2"/>
</dbReference>
<organism evidence="4">
    <name type="scientific">Mesocestoides corti</name>
    <name type="common">Flatworm</name>
    <dbReference type="NCBI Taxonomy" id="53468"/>
    <lineage>
        <taxon>Eukaryota</taxon>
        <taxon>Metazoa</taxon>
        <taxon>Spiralia</taxon>
        <taxon>Lophotrochozoa</taxon>
        <taxon>Platyhelminthes</taxon>
        <taxon>Cestoda</taxon>
        <taxon>Eucestoda</taxon>
        <taxon>Cyclophyllidea</taxon>
        <taxon>Mesocestoididae</taxon>
        <taxon>Mesocestoides</taxon>
    </lineage>
</organism>
<dbReference type="InterPro" id="IPR036770">
    <property type="entry name" value="Ankyrin_rpt-contain_sf"/>
</dbReference>
<protein>
    <submittedName>
        <fullName evidence="4">PDZ domain-containing protein</fullName>
    </submittedName>
</protein>
<dbReference type="InterPro" id="IPR001478">
    <property type="entry name" value="PDZ"/>
</dbReference>
<feature type="compositionally biased region" description="Basic and acidic residues" evidence="2">
    <location>
        <begin position="776"/>
        <end position="790"/>
    </location>
</feature>
<dbReference type="PROSITE" id="PS50088">
    <property type="entry name" value="ANK_REPEAT"/>
    <property type="match status" value="3"/>
</dbReference>
<dbReference type="AlphaFoldDB" id="A0A5K3F8H8"/>
<name>A0A5K3F8H8_MESCO</name>
<feature type="compositionally biased region" description="Basic and acidic residues" evidence="2">
    <location>
        <begin position="658"/>
        <end position="667"/>
    </location>
</feature>
<keyword evidence="1" id="KW-0040">ANK repeat</keyword>
<feature type="region of interest" description="Disordered" evidence="2">
    <location>
        <begin position="658"/>
        <end position="736"/>
    </location>
</feature>
<dbReference type="PANTHER" id="PTHR24135">
    <property type="entry name" value="SH3 AND MULTIPLE ANKYRIN REPEAT DOMAINS PROTEIN"/>
    <property type="match status" value="1"/>
</dbReference>
<reference evidence="4" key="1">
    <citation type="submission" date="2019-11" db="UniProtKB">
        <authorList>
            <consortium name="WormBaseParasite"/>
        </authorList>
    </citation>
    <scope>IDENTIFICATION</scope>
</reference>
<dbReference type="SMART" id="SM00248">
    <property type="entry name" value="ANK"/>
    <property type="match status" value="7"/>
</dbReference>
<evidence type="ECO:0000313" key="4">
    <source>
        <dbReference type="WBParaSite" id="MCU_006306-RA"/>
    </source>
</evidence>
<dbReference type="PROSITE" id="PS50106">
    <property type="entry name" value="PDZ"/>
    <property type="match status" value="1"/>
</dbReference>
<dbReference type="InterPro" id="IPR002110">
    <property type="entry name" value="Ankyrin_rpt"/>
</dbReference>
<proteinExistence type="predicted"/>
<evidence type="ECO:0000259" key="3">
    <source>
        <dbReference type="PROSITE" id="PS50106"/>
    </source>
</evidence>
<dbReference type="Gene3D" id="2.30.42.10">
    <property type="match status" value="1"/>
</dbReference>
<feature type="compositionally biased region" description="Basic and acidic residues" evidence="2">
    <location>
        <begin position="706"/>
        <end position="717"/>
    </location>
</feature>
<feature type="compositionally biased region" description="Polar residues" evidence="2">
    <location>
        <begin position="791"/>
        <end position="811"/>
    </location>
</feature>
<feature type="repeat" description="ANK" evidence="1">
    <location>
        <begin position="348"/>
        <end position="380"/>
    </location>
</feature>
<dbReference type="InterPro" id="IPR051569">
    <property type="entry name" value="SHANK"/>
</dbReference>
<accession>A0A5K3F8H8</accession>
<evidence type="ECO:0000256" key="1">
    <source>
        <dbReference type="PROSITE-ProRule" id="PRU00023"/>
    </source>
</evidence>
<dbReference type="Gene3D" id="1.25.40.20">
    <property type="entry name" value="Ankyrin repeat-containing domain"/>
    <property type="match status" value="2"/>
</dbReference>
<feature type="repeat" description="ANK" evidence="1">
    <location>
        <begin position="248"/>
        <end position="280"/>
    </location>
</feature>
<feature type="region of interest" description="Disordered" evidence="2">
    <location>
        <begin position="119"/>
        <end position="145"/>
    </location>
</feature>
<dbReference type="PANTHER" id="PTHR24135:SF28">
    <property type="entry name" value="LD13733P"/>
    <property type="match status" value="1"/>
</dbReference>
<feature type="compositionally biased region" description="Basic and acidic residues" evidence="2">
    <location>
        <begin position="871"/>
        <end position="891"/>
    </location>
</feature>
<dbReference type="SUPFAM" id="SSF48403">
    <property type="entry name" value="Ankyrin repeat"/>
    <property type="match status" value="1"/>
</dbReference>
<evidence type="ECO:0000256" key="2">
    <source>
        <dbReference type="SAM" id="MobiDB-lite"/>
    </source>
</evidence>
<dbReference type="PROSITE" id="PS50297">
    <property type="entry name" value="ANK_REP_REGION"/>
    <property type="match status" value="2"/>
</dbReference>
<dbReference type="Pfam" id="PF00595">
    <property type="entry name" value="PDZ"/>
    <property type="match status" value="1"/>
</dbReference>